<dbReference type="GO" id="GO:0022857">
    <property type="term" value="F:transmembrane transporter activity"/>
    <property type="evidence" value="ECO:0007669"/>
    <property type="project" value="InterPro"/>
</dbReference>
<feature type="transmembrane region" description="Helical" evidence="7">
    <location>
        <begin position="256"/>
        <end position="281"/>
    </location>
</feature>
<sequence>MSAIVPKQHYARATAMGSIQVFSANIFAPALAGVLYYRIGFERILILDLITFLLAISSLLIVKIPQPRQNQVESQNRENIWQRLTMGCRYLFKYPGLMAILIFLLSSNLFGSASMALVSTSILARSGNDGTVLAGVQSAMGIGGLVGATVLSIWGGFNRRINGLLLGVGLQNIGQILLGLGRGHLIWSIAAFGAAFASPFKGSSNQAIWLSKVKPDIQGRVFATRYLIAQITTPIGAVIAGPLADRFFEPAMMREGALAGIFGGVFGTGTGAGIAMAYTLFSCCGLSLALIGYTLPILRNVEDTVPDYDRS</sequence>
<evidence type="ECO:0000256" key="7">
    <source>
        <dbReference type="SAM" id="Phobius"/>
    </source>
</evidence>
<comment type="subcellular location">
    <subcellularLocation>
        <location evidence="1">Cell membrane</location>
        <topology evidence="1">Multi-pass membrane protein</topology>
    </subcellularLocation>
</comment>
<proteinExistence type="predicted"/>
<keyword evidence="4 7" id="KW-0812">Transmembrane</keyword>
<feature type="transmembrane region" description="Helical" evidence="7">
    <location>
        <begin position="223"/>
        <end position="244"/>
    </location>
</feature>
<feature type="transmembrane region" description="Helical" evidence="7">
    <location>
        <begin position="45"/>
        <end position="62"/>
    </location>
</feature>
<keyword evidence="9" id="KW-1185">Reference proteome</keyword>
<dbReference type="SUPFAM" id="SSF103473">
    <property type="entry name" value="MFS general substrate transporter"/>
    <property type="match status" value="1"/>
</dbReference>
<dbReference type="InterPro" id="IPR036259">
    <property type="entry name" value="MFS_trans_sf"/>
</dbReference>
<organism evidence="8 9">
    <name type="scientific">Hyella patelloides LEGE 07179</name>
    <dbReference type="NCBI Taxonomy" id="945734"/>
    <lineage>
        <taxon>Bacteria</taxon>
        <taxon>Bacillati</taxon>
        <taxon>Cyanobacteriota</taxon>
        <taxon>Cyanophyceae</taxon>
        <taxon>Pleurocapsales</taxon>
        <taxon>Hyellaceae</taxon>
        <taxon>Hyella</taxon>
    </lineage>
</organism>
<dbReference type="EMBL" id="CAACVJ010000512">
    <property type="protein sequence ID" value="VEP17185.1"/>
    <property type="molecule type" value="Genomic_DNA"/>
</dbReference>
<dbReference type="GO" id="GO:0005886">
    <property type="term" value="C:plasma membrane"/>
    <property type="evidence" value="ECO:0007669"/>
    <property type="project" value="UniProtKB-SubCell"/>
</dbReference>
<evidence type="ECO:0000256" key="3">
    <source>
        <dbReference type="ARBA" id="ARBA00022475"/>
    </source>
</evidence>
<gene>
    <name evidence="8" type="ORF">H1P_560042</name>
</gene>
<evidence type="ECO:0000256" key="6">
    <source>
        <dbReference type="ARBA" id="ARBA00023136"/>
    </source>
</evidence>
<dbReference type="CDD" id="cd06173">
    <property type="entry name" value="MFS_MefA_like"/>
    <property type="match status" value="1"/>
</dbReference>
<evidence type="ECO:0000313" key="9">
    <source>
        <dbReference type="Proteomes" id="UP000320055"/>
    </source>
</evidence>
<protein>
    <submittedName>
        <fullName evidence="8">Major facilitator superfamily transporter</fullName>
    </submittedName>
</protein>
<accession>A0A563W0L5</accession>
<evidence type="ECO:0000256" key="1">
    <source>
        <dbReference type="ARBA" id="ARBA00004651"/>
    </source>
</evidence>
<evidence type="ECO:0000256" key="4">
    <source>
        <dbReference type="ARBA" id="ARBA00022692"/>
    </source>
</evidence>
<evidence type="ECO:0000256" key="5">
    <source>
        <dbReference type="ARBA" id="ARBA00022989"/>
    </source>
</evidence>
<dbReference type="PANTHER" id="PTHR43266:SF2">
    <property type="entry name" value="MAJOR FACILITATOR SUPERFAMILY (MFS) PROFILE DOMAIN-CONTAINING PROTEIN"/>
    <property type="match status" value="1"/>
</dbReference>
<feature type="transmembrane region" description="Helical" evidence="7">
    <location>
        <begin position="21"/>
        <end position="39"/>
    </location>
</feature>
<name>A0A563W0L5_9CYAN</name>
<dbReference type="PANTHER" id="PTHR43266">
    <property type="entry name" value="MACROLIDE-EFFLUX PROTEIN"/>
    <property type="match status" value="1"/>
</dbReference>
<dbReference type="AlphaFoldDB" id="A0A563W0L5"/>
<dbReference type="Proteomes" id="UP000320055">
    <property type="component" value="Unassembled WGS sequence"/>
</dbReference>
<evidence type="ECO:0000313" key="8">
    <source>
        <dbReference type="EMBL" id="VEP17185.1"/>
    </source>
</evidence>
<feature type="transmembrane region" description="Helical" evidence="7">
    <location>
        <begin position="184"/>
        <end position="202"/>
    </location>
</feature>
<keyword evidence="5 7" id="KW-1133">Transmembrane helix</keyword>
<feature type="transmembrane region" description="Helical" evidence="7">
    <location>
        <begin position="131"/>
        <end position="154"/>
    </location>
</feature>
<evidence type="ECO:0000256" key="2">
    <source>
        <dbReference type="ARBA" id="ARBA00022448"/>
    </source>
</evidence>
<keyword evidence="2" id="KW-0813">Transport</keyword>
<keyword evidence="6 7" id="KW-0472">Membrane</keyword>
<dbReference type="Pfam" id="PF07690">
    <property type="entry name" value="MFS_1"/>
    <property type="match status" value="1"/>
</dbReference>
<reference evidence="8 9" key="1">
    <citation type="submission" date="2019-01" db="EMBL/GenBank/DDBJ databases">
        <authorList>
            <person name="Brito A."/>
        </authorList>
    </citation>
    <scope>NUCLEOTIDE SEQUENCE [LARGE SCALE GENOMIC DNA]</scope>
    <source>
        <strain evidence="8">1</strain>
    </source>
</reference>
<dbReference type="InterPro" id="IPR011701">
    <property type="entry name" value="MFS"/>
</dbReference>
<dbReference type="Gene3D" id="1.20.1250.20">
    <property type="entry name" value="MFS general substrate transporter like domains"/>
    <property type="match status" value="1"/>
</dbReference>
<keyword evidence="3" id="KW-1003">Cell membrane</keyword>
<feature type="transmembrane region" description="Helical" evidence="7">
    <location>
        <begin position="91"/>
        <end position="111"/>
    </location>
</feature>